<comment type="caution">
    <text evidence="4">The sequence shown here is derived from an EMBL/GenBank/DDBJ whole genome shotgun (WGS) entry which is preliminary data.</text>
</comment>
<feature type="compositionally biased region" description="Low complexity" evidence="1">
    <location>
        <begin position="758"/>
        <end position="770"/>
    </location>
</feature>
<dbReference type="SMART" id="SM00609">
    <property type="entry name" value="VIT"/>
    <property type="match status" value="1"/>
</dbReference>
<dbReference type="InterPro" id="IPR013694">
    <property type="entry name" value="VIT"/>
</dbReference>
<dbReference type="RefSeq" id="WP_387340747.1">
    <property type="nucleotide sequence ID" value="NZ_JBIAXI010000003.1"/>
</dbReference>
<feature type="compositionally biased region" description="Basic and acidic residues" evidence="1">
    <location>
        <begin position="965"/>
        <end position="978"/>
    </location>
</feature>
<organism evidence="4 5">
    <name type="scientific">Microtetraspora fusca</name>
    <dbReference type="NCBI Taxonomy" id="1997"/>
    <lineage>
        <taxon>Bacteria</taxon>
        <taxon>Bacillati</taxon>
        <taxon>Actinomycetota</taxon>
        <taxon>Actinomycetes</taxon>
        <taxon>Streptosporangiales</taxon>
        <taxon>Streptosporangiaceae</taxon>
        <taxon>Microtetraspora</taxon>
    </lineage>
</organism>
<dbReference type="PANTHER" id="PTHR45737">
    <property type="entry name" value="VON WILLEBRAND FACTOR A DOMAIN-CONTAINING PROTEIN 5A"/>
    <property type="match status" value="1"/>
</dbReference>
<feature type="compositionally biased region" description="Pro residues" evidence="1">
    <location>
        <begin position="415"/>
        <end position="429"/>
    </location>
</feature>
<feature type="region of interest" description="Disordered" evidence="1">
    <location>
        <begin position="590"/>
        <end position="610"/>
    </location>
</feature>
<dbReference type="SMART" id="SM00327">
    <property type="entry name" value="VWA"/>
    <property type="match status" value="1"/>
</dbReference>
<name>A0ABW6UYV8_MICFU</name>
<feature type="region of interest" description="Disordered" evidence="1">
    <location>
        <begin position="264"/>
        <end position="304"/>
    </location>
</feature>
<feature type="region of interest" description="Disordered" evidence="1">
    <location>
        <begin position="926"/>
        <end position="978"/>
    </location>
</feature>
<protein>
    <submittedName>
        <fullName evidence="4">VIT domain-containing protein</fullName>
    </submittedName>
</protein>
<feature type="domain" description="VWFA" evidence="2">
    <location>
        <begin position="322"/>
        <end position="545"/>
    </location>
</feature>
<dbReference type="SUPFAM" id="SSF53300">
    <property type="entry name" value="vWA-like"/>
    <property type="match status" value="1"/>
</dbReference>
<dbReference type="InterPro" id="IPR036465">
    <property type="entry name" value="vWFA_dom_sf"/>
</dbReference>
<dbReference type="InterPro" id="IPR002035">
    <property type="entry name" value="VWF_A"/>
</dbReference>
<feature type="compositionally biased region" description="Gly residues" evidence="1">
    <location>
        <begin position="823"/>
        <end position="832"/>
    </location>
</feature>
<proteinExistence type="predicted"/>
<reference evidence="4 5" key="1">
    <citation type="submission" date="2024-10" db="EMBL/GenBank/DDBJ databases">
        <title>The Natural Products Discovery Center: Release of the First 8490 Sequenced Strains for Exploring Actinobacteria Biosynthetic Diversity.</title>
        <authorList>
            <person name="Kalkreuter E."/>
            <person name="Kautsar S.A."/>
            <person name="Yang D."/>
            <person name="Bader C.D."/>
            <person name="Teijaro C.N."/>
            <person name="Fluegel L."/>
            <person name="Davis C.M."/>
            <person name="Simpson J.R."/>
            <person name="Lauterbach L."/>
            <person name="Steele A.D."/>
            <person name="Gui C."/>
            <person name="Meng S."/>
            <person name="Li G."/>
            <person name="Viehrig K."/>
            <person name="Ye F."/>
            <person name="Su P."/>
            <person name="Kiefer A.F."/>
            <person name="Nichols A."/>
            <person name="Cepeda A.J."/>
            <person name="Yan W."/>
            <person name="Fan B."/>
            <person name="Jiang Y."/>
            <person name="Adhikari A."/>
            <person name="Zheng C.-J."/>
            <person name="Schuster L."/>
            <person name="Cowan T.M."/>
            <person name="Smanski M.J."/>
            <person name="Chevrette M.G."/>
            <person name="De Carvalho L.P.S."/>
            <person name="Shen B."/>
        </authorList>
    </citation>
    <scope>NUCLEOTIDE SEQUENCE [LARGE SCALE GENOMIC DNA]</scope>
    <source>
        <strain evidence="4 5">NPDC001281</strain>
    </source>
</reference>
<dbReference type="Pfam" id="PF08487">
    <property type="entry name" value="VIT"/>
    <property type="match status" value="1"/>
</dbReference>
<dbReference type="PROSITE" id="PS50234">
    <property type="entry name" value="VWFA"/>
    <property type="match status" value="1"/>
</dbReference>
<accession>A0ABW6UYV8</accession>
<dbReference type="Pfam" id="PF13519">
    <property type="entry name" value="VWA_2"/>
    <property type="match status" value="1"/>
</dbReference>
<gene>
    <name evidence="4" type="ORF">ACFY05_05225</name>
</gene>
<evidence type="ECO:0000256" key="1">
    <source>
        <dbReference type="SAM" id="MobiDB-lite"/>
    </source>
</evidence>
<dbReference type="Gene3D" id="3.40.50.410">
    <property type="entry name" value="von Willebrand factor, type A domain"/>
    <property type="match status" value="2"/>
</dbReference>
<evidence type="ECO:0000313" key="4">
    <source>
        <dbReference type="EMBL" id="MFF4772242.1"/>
    </source>
</evidence>
<dbReference type="PROSITE" id="PS51468">
    <property type="entry name" value="VIT"/>
    <property type="match status" value="1"/>
</dbReference>
<sequence length="978" mass="102958">MSVPIITPLPPERCHPVPDAGLGALETARGNLPLESVDITARVAGLLAGVEMTQGFRNPFDVTLEAMYVFPLPPRAAVTAFRMTADDRVIDGVLKERGQARADYDRALAEGRRAAMAEEDRPDVFTIRVGNILAGERVQIHLTLSQPLPFEDGAAEFRFPLVVAPRYIPGTPLDGGQVGDGTAPDTDAVPDASRITPPVLLPGFPNPVRLSLVTTIDPAGLGLEEIRSSLHEVIQEGDTLRLTPGERLDRDFILRLGFAPSTSLALVPDPAPRPEPGTPAEAGSRGSGPAVEHEGTPPSAEGTFTLTVVPPAEKPGETAPRDVVLLLDRSGSMAGWKMVAARRAAARIVDTLTSRDRFAVLAFDTAIERAFPDGLTPATDRNRYRAIEHLSRLEARGGTEILAPMEEALRLLAPSTPPPSAELPPPPHPTSGEQARHSPGHFPGQGPARPVSYEPHSSPPLGSTPAAGRDRVLVLVTDGQVGNEDQILERTGARLSGVRVHAVGIDRAVNVGFLGRLAMLGSGRCELVESEDRLDEAMEHIHRRIGSPLVTGISLRADGFDVVPGTVTHAGSLYPGVPLTVSGRYRVGTATGEPARISPPDLERGPATSTDAVGAAGEKALTVHGLTSGGRPWEARVPAVTVRGDAASGAARAVWARAHVRDLEDRYAVGDRSLEDEIVATSLRFGVLCRFTAFVAVDTHVAADGRPEHHVIQPVELPSGWEPPQPVMAAAMTTMAFSAESAPAPGRPADAPIAWMDSGISPPSTAGAAPAPGPFPPPVAPSPAPPPGAAPPSGPPPPAVPGSGPIPRRTTPAPSRPPRPGRGFTGGQGWSPGGEVAPTTSLDGIRPQLAEELRRLHAVESSPEPVRRRYLADLASRLRVLDHLIGGYAELSALGEALDQAERADVDLADLWRRAVELLTRLSLGSAEDTSAEDTSAAPPLPPAQSPTAADAEEAGTSAEPPTEEPPRSERRPFWKRQ</sequence>
<dbReference type="PANTHER" id="PTHR45737:SF6">
    <property type="entry name" value="VON WILLEBRAND FACTOR A DOMAIN-CONTAINING PROTEIN 5A"/>
    <property type="match status" value="1"/>
</dbReference>
<feature type="compositionally biased region" description="Pro residues" evidence="1">
    <location>
        <begin position="771"/>
        <end position="800"/>
    </location>
</feature>
<evidence type="ECO:0000259" key="3">
    <source>
        <dbReference type="PROSITE" id="PS51468"/>
    </source>
</evidence>
<dbReference type="EMBL" id="JBIAXI010000003">
    <property type="protein sequence ID" value="MFF4772242.1"/>
    <property type="molecule type" value="Genomic_DNA"/>
</dbReference>
<evidence type="ECO:0000259" key="2">
    <source>
        <dbReference type="PROSITE" id="PS50234"/>
    </source>
</evidence>
<dbReference type="Pfam" id="PF13768">
    <property type="entry name" value="VWA_3"/>
    <property type="match status" value="1"/>
</dbReference>
<feature type="region of interest" description="Disordered" evidence="1">
    <location>
        <begin position="739"/>
        <end position="841"/>
    </location>
</feature>
<feature type="compositionally biased region" description="Low complexity" evidence="1">
    <location>
        <begin position="946"/>
        <end position="961"/>
    </location>
</feature>
<feature type="domain" description="VIT" evidence="3">
    <location>
        <begin position="18"/>
        <end position="146"/>
    </location>
</feature>
<dbReference type="Proteomes" id="UP001602119">
    <property type="component" value="Unassembled WGS sequence"/>
</dbReference>
<feature type="compositionally biased region" description="Low complexity" evidence="1">
    <location>
        <begin position="801"/>
        <end position="813"/>
    </location>
</feature>
<keyword evidence="5" id="KW-1185">Reference proteome</keyword>
<feature type="region of interest" description="Disordered" evidence="1">
    <location>
        <begin position="413"/>
        <end position="467"/>
    </location>
</feature>
<evidence type="ECO:0000313" key="5">
    <source>
        <dbReference type="Proteomes" id="UP001602119"/>
    </source>
</evidence>